<organism evidence="2 3">
    <name type="scientific">Streptomyces lydicamycinicus</name>
    <dbReference type="NCBI Taxonomy" id="1546107"/>
    <lineage>
        <taxon>Bacteria</taxon>
        <taxon>Bacillati</taxon>
        <taxon>Actinomycetota</taxon>
        <taxon>Actinomycetes</taxon>
        <taxon>Kitasatosporales</taxon>
        <taxon>Streptomycetaceae</taxon>
        <taxon>Streptomyces</taxon>
    </lineage>
</organism>
<dbReference type="AlphaFoldDB" id="A0A0P4RCW2"/>
<evidence type="ECO:0000256" key="1">
    <source>
        <dbReference type="SAM" id="MobiDB-lite"/>
    </source>
</evidence>
<keyword evidence="3" id="KW-1185">Reference proteome</keyword>
<reference evidence="3" key="1">
    <citation type="submission" date="2014-09" db="EMBL/GenBank/DDBJ databases">
        <title>Whole genome shotgun sequence of Streptomyces sp. NBRC 110027.</title>
        <authorList>
            <person name="Komaki H."/>
            <person name="Ichikawa N."/>
            <person name="Katano-Makiyama Y."/>
            <person name="Hosoyama A."/>
            <person name="Hashimoto M."/>
            <person name="Uohara A."/>
            <person name="Kitahashi Y."/>
            <person name="Ohji S."/>
            <person name="Kimura A."/>
            <person name="Yamazoe A."/>
            <person name="Igarashi Y."/>
            <person name="Fujita N."/>
        </authorList>
    </citation>
    <scope>NUCLEOTIDE SEQUENCE [LARGE SCALE GENOMIC DNA]</scope>
    <source>
        <strain evidence="3">NBRC 110027</strain>
    </source>
</reference>
<feature type="compositionally biased region" description="Basic and acidic residues" evidence="1">
    <location>
        <begin position="22"/>
        <end position="31"/>
    </location>
</feature>
<sequence>MKATLSRLASRATSFLLHGRRPRLDHPDSHRAGRAGQHAGVIDHYVPSSVNGSGGGMSLPG</sequence>
<dbReference type="EMBL" id="BBNO01000007">
    <property type="protein sequence ID" value="GAO10934.1"/>
    <property type="molecule type" value="Genomic_DNA"/>
</dbReference>
<reference evidence="2 3" key="2">
    <citation type="journal article" date="2015" name="Stand. Genomic Sci.">
        <title>Draft genome sequence of marine-derived Streptomyces sp. TP-A0598, a producer of anti-MRSA antibiotic lydicamycins.</title>
        <authorList>
            <person name="Komaki H."/>
            <person name="Ichikawa N."/>
            <person name="Hosoyama A."/>
            <person name="Fujita N."/>
            <person name="Igarashi Y."/>
        </authorList>
    </citation>
    <scope>NUCLEOTIDE SEQUENCE [LARGE SCALE GENOMIC DNA]</scope>
    <source>
        <strain evidence="2 3">NBRC 110027</strain>
    </source>
</reference>
<protein>
    <submittedName>
        <fullName evidence="2">TonB-dependent receptor</fullName>
    </submittedName>
</protein>
<gene>
    <name evidence="2" type="ORF">TPA0598_07_06580</name>
</gene>
<evidence type="ECO:0000313" key="3">
    <source>
        <dbReference type="Proteomes" id="UP000048965"/>
    </source>
</evidence>
<accession>A0A0P4RCW2</accession>
<feature type="region of interest" description="Disordered" evidence="1">
    <location>
        <begin position="14"/>
        <end position="61"/>
    </location>
</feature>
<proteinExistence type="predicted"/>
<keyword evidence="2" id="KW-0675">Receptor</keyword>
<name>A0A0P4RCW2_9ACTN</name>
<feature type="compositionally biased region" description="Gly residues" evidence="1">
    <location>
        <begin position="52"/>
        <end position="61"/>
    </location>
</feature>
<dbReference type="Proteomes" id="UP000048965">
    <property type="component" value="Unassembled WGS sequence"/>
</dbReference>
<comment type="caution">
    <text evidence="2">The sequence shown here is derived from an EMBL/GenBank/DDBJ whole genome shotgun (WGS) entry which is preliminary data.</text>
</comment>
<evidence type="ECO:0000313" key="2">
    <source>
        <dbReference type="EMBL" id="GAO10934.1"/>
    </source>
</evidence>